<dbReference type="SMART" id="SM00387">
    <property type="entry name" value="HATPase_c"/>
    <property type="match status" value="1"/>
</dbReference>
<evidence type="ECO:0000256" key="4">
    <source>
        <dbReference type="ARBA" id="ARBA00022679"/>
    </source>
</evidence>
<gene>
    <name evidence="8" type="ORF">SOO65_12110</name>
</gene>
<evidence type="ECO:0000256" key="2">
    <source>
        <dbReference type="ARBA" id="ARBA00012438"/>
    </source>
</evidence>
<keyword evidence="6" id="KW-0472">Membrane</keyword>
<dbReference type="Gene3D" id="1.10.287.130">
    <property type="match status" value="1"/>
</dbReference>
<evidence type="ECO:0000313" key="9">
    <source>
        <dbReference type="Proteomes" id="UP001324634"/>
    </source>
</evidence>
<dbReference type="GO" id="GO:0000155">
    <property type="term" value="F:phosphorelay sensor kinase activity"/>
    <property type="evidence" value="ECO:0007669"/>
    <property type="project" value="InterPro"/>
</dbReference>
<comment type="catalytic activity">
    <reaction evidence="1">
        <text>ATP + protein L-histidine = ADP + protein N-phospho-L-histidine.</text>
        <dbReference type="EC" id="2.7.13.3"/>
    </reaction>
</comment>
<dbReference type="KEGG" id="psti:SOO65_12110"/>
<keyword evidence="4" id="KW-0808">Transferase</keyword>
<dbReference type="Gene3D" id="3.40.50.2300">
    <property type="match status" value="2"/>
</dbReference>
<evidence type="ECO:0000313" key="8">
    <source>
        <dbReference type="EMBL" id="WPU63432.1"/>
    </source>
</evidence>
<dbReference type="Pfam" id="PF02518">
    <property type="entry name" value="HATPase_c"/>
    <property type="match status" value="1"/>
</dbReference>
<dbReference type="SUPFAM" id="SSF47384">
    <property type="entry name" value="Homodimeric domain of signal transducing histidine kinase"/>
    <property type="match status" value="1"/>
</dbReference>
<organism evidence="8 9">
    <name type="scientific">Peredibacter starrii</name>
    <dbReference type="NCBI Taxonomy" id="28202"/>
    <lineage>
        <taxon>Bacteria</taxon>
        <taxon>Pseudomonadati</taxon>
        <taxon>Bdellovibrionota</taxon>
        <taxon>Bacteriovoracia</taxon>
        <taxon>Bacteriovoracales</taxon>
        <taxon>Bacteriovoracaceae</taxon>
        <taxon>Peredibacter</taxon>
    </lineage>
</organism>
<dbReference type="FunFam" id="3.30.565.10:FF:000006">
    <property type="entry name" value="Sensor histidine kinase WalK"/>
    <property type="match status" value="1"/>
</dbReference>
<feature type="transmembrane region" description="Helical" evidence="6">
    <location>
        <begin position="321"/>
        <end position="342"/>
    </location>
</feature>
<dbReference type="SMART" id="SM00388">
    <property type="entry name" value="HisKA"/>
    <property type="match status" value="1"/>
</dbReference>
<dbReference type="InterPro" id="IPR003661">
    <property type="entry name" value="HisK_dim/P_dom"/>
</dbReference>
<dbReference type="InterPro" id="IPR004358">
    <property type="entry name" value="Sig_transdc_His_kin-like_C"/>
</dbReference>
<dbReference type="Pfam" id="PF00512">
    <property type="entry name" value="HisKA"/>
    <property type="match status" value="1"/>
</dbReference>
<keyword evidence="5 8" id="KW-0418">Kinase</keyword>
<dbReference type="EC" id="2.7.13.3" evidence="2"/>
<evidence type="ECO:0000256" key="1">
    <source>
        <dbReference type="ARBA" id="ARBA00000085"/>
    </source>
</evidence>
<keyword evidence="6" id="KW-0812">Transmembrane</keyword>
<keyword evidence="6" id="KW-1133">Transmembrane helix</keyword>
<evidence type="ECO:0000256" key="5">
    <source>
        <dbReference type="ARBA" id="ARBA00022777"/>
    </source>
</evidence>
<reference evidence="8 9" key="1">
    <citation type="submission" date="2023-11" db="EMBL/GenBank/DDBJ databases">
        <title>Peredibacter starrii A3.12.</title>
        <authorList>
            <person name="Mitchell R.J."/>
        </authorList>
    </citation>
    <scope>NUCLEOTIDE SEQUENCE [LARGE SCALE GENOMIC DNA]</scope>
    <source>
        <strain evidence="8 9">A3.12</strain>
    </source>
</reference>
<dbReference type="PROSITE" id="PS50109">
    <property type="entry name" value="HIS_KIN"/>
    <property type="match status" value="1"/>
</dbReference>
<keyword evidence="3" id="KW-0597">Phosphoprotein</keyword>
<dbReference type="SUPFAM" id="SSF55874">
    <property type="entry name" value="ATPase domain of HSP90 chaperone/DNA topoisomerase II/histidine kinase"/>
    <property type="match status" value="1"/>
</dbReference>
<dbReference type="InterPro" id="IPR036097">
    <property type="entry name" value="HisK_dim/P_sf"/>
</dbReference>
<dbReference type="CDD" id="cd00082">
    <property type="entry name" value="HisKA"/>
    <property type="match status" value="1"/>
</dbReference>
<dbReference type="PANTHER" id="PTHR43547">
    <property type="entry name" value="TWO-COMPONENT HISTIDINE KINASE"/>
    <property type="match status" value="1"/>
</dbReference>
<dbReference type="InterPro" id="IPR036890">
    <property type="entry name" value="HATPase_C_sf"/>
</dbReference>
<accession>A0AAX4HJM9</accession>
<dbReference type="Gene3D" id="3.30.565.10">
    <property type="entry name" value="Histidine kinase-like ATPase, C-terminal domain"/>
    <property type="match status" value="1"/>
</dbReference>
<dbReference type="InterPro" id="IPR003594">
    <property type="entry name" value="HATPase_dom"/>
</dbReference>
<evidence type="ECO:0000256" key="6">
    <source>
        <dbReference type="SAM" id="Phobius"/>
    </source>
</evidence>
<evidence type="ECO:0000259" key="7">
    <source>
        <dbReference type="PROSITE" id="PS50109"/>
    </source>
</evidence>
<dbReference type="CDD" id="cd00075">
    <property type="entry name" value="HATPase"/>
    <property type="match status" value="1"/>
</dbReference>
<name>A0AAX4HJM9_9BACT</name>
<dbReference type="Proteomes" id="UP001324634">
    <property type="component" value="Chromosome"/>
</dbReference>
<protein>
    <recommendedName>
        <fullName evidence="2">histidine kinase</fullName>
        <ecNumber evidence="2">2.7.13.3</ecNumber>
    </recommendedName>
</protein>
<sequence>MSVICHAGVKERPEILILHSYSQSFPWTKFQMEGLQNTFDKAFPDREIPVEYLDWKNFPLKENLQHFKKQLSMKYARKNWDVVITTDNAALDLALELRPVLFPHAYLIFTGINDYDPRDYADQTRLTGVIETVDWNSTIYQMLKIHPRASEIAVIMDSTEISGVLLKEFQRLMPQWKNKVRITTLHDLDMDEILNRVNKLPDDALILVTNFTMDHSKKIFTSREAIRLISQRGNVPVYGMWDMQLGYGIVGGWLLDGHLQGSIAADLTLKVLDGQHPPVVTKSSSRYYLDYKQMERYKIPLSDATDGAVMINYPLPIYKKYLPHIIVAIIIILILFILNIFLIRNIRKREAAERMAEESNQARETFMTLSAHEFRTPLTVLLFQLQLLLKMSRGETKKKSTPQDMTDAADMALVQGRRIHQLVENILLASKKGTFGGLLTVNETDLRTVIEKVANDLKHPLQNSGSTLDLKFEGSCKGQWEERKIEKLMSHLLSNAIKFGNGGPIEISAVTEAEGVTIKVKDHGIGINLEDKTKIFEKFGRAVSEYNFGGFGLGLYLSQRIVALHKGKISVESEPNQGTQFTVFLPFSPSRNS</sequence>
<dbReference type="InterPro" id="IPR005467">
    <property type="entry name" value="His_kinase_dom"/>
</dbReference>
<dbReference type="PANTHER" id="PTHR43547:SF2">
    <property type="entry name" value="HYBRID SIGNAL TRANSDUCTION HISTIDINE KINASE C"/>
    <property type="match status" value="1"/>
</dbReference>
<keyword evidence="9" id="KW-1185">Reference proteome</keyword>
<evidence type="ECO:0000256" key="3">
    <source>
        <dbReference type="ARBA" id="ARBA00022553"/>
    </source>
</evidence>
<proteinExistence type="predicted"/>
<dbReference type="AlphaFoldDB" id="A0AAX4HJM9"/>
<dbReference type="EMBL" id="CP139487">
    <property type="protein sequence ID" value="WPU63432.1"/>
    <property type="molecule type" value="Genomic_DNA"/>
</dbReference>
<dbReference type="PRINTS" id="PR00344">
    <property type="entry name" value="BCTRLSENSOR"/>
</dbReference>
<feature type="domain" description="Histidine kinase" evidence="7">
    <location>
        <begin position="369"/>
        <end position="589"/>
    </location>
</feature>
<dbReference type="RefSeq" id="WP_321390126.1">
    <property type="nucleotide sequence ID" value="NZ_CP139487.1"/>
</dbReference>